<dbReference type="InterPro" id="IPR035069">
    <property type="entry name" value="TTHA1013/TTHA0281-like"/>
</dbReference>
<proteinExistence type="predicted"/>
<evidence type="ECO:0008006" key="2">
    <source>
        <dbReference type="Google" id="ProtNLM"/>
    </source>
</evidence>
<dbReference type="Pfam" id="PF05534">
    <property type="entry name" value="HicB"/>
    <property type="match status" value="1"/>
</dbReference>
<dbReference type="Gene3D" id="1.10.1220.10">
    <property type="entry name" value="Met repressor-like"/>
    <property type="match status" value="1"/>
</dbReference>
<dbReference type="InterPro" id="IPR010985">
    <property type="entry name" value="Ribbon_hlx_hlx"/>
</dbReference>
<dbReference type="InterPro" id="IPR051404">
    <property type="entry name" value="TA_system_antitoxin"/>
</dbReference>
<gene>
    <name evidence="1" type="ORF">SDC9_107053</name>
</gene>
<dbReference type="InterPro" id="IPR013321">
    <property type="entry name" value="Arc_rbn_hlx_hlx"/>
</dbReference>
<dbReference type="InterPro" id="IPR008651">
    <property type="entry name" value="Uncharacterised_HicB"/>
</dbReference>
<dbReference type="PANTHER" id="PTHR34504:SF2">
    <property type="entry name" value="UPF0150 PROTEIN SSL0259"/>
    <property type="match status" value="1"/>
</dbReference>
<evidence type="ECO:0000313" key="1">
    <source>
        <dbReference type="EMBL" id="MPM60205.1"/>
    </source>
</evidence>
<comment type="caution">
    <text evidence="1">The sequence shown here is derived from an EMBL/GenBank/DDBJ whole genome shotgun (WGS) entry which is preliminary data.</text>
</comment>
<protein>
    <recommendedName>
        <fullName evidence="2">HicB-like antitoxin of toxin-antitoxin system domain-containing protein</fullName>
    </recommendedName>
</protein>
<dbReference type="SUPFAM" id="SSF47598">
    <property type="entry name" value="Ribbon-helix-helix"/>
    <property type="match status" value="1"/>
</dbReference>
<name>A0A645B455_9ZZZZ</name>
<dbReference type="EMBL" id="VSSQ01017681">
    <property type="protein sequence ID" value="MPM60205.1"/>
    <property type="molecule type" value="Genomic_DNA"/>
</dbReference>
<accession>A0A645B455</accession>
<dbReference type="Gene3D" id="3.30.160.250">
    <property type="match status" value="1"/>
</dbReference>
<dbReference type="PANTHER" id="PTHR34504">
    <property type="entry name" value="ANTITOXIN HICB"/>
    <property type="match status" value="1"/>
</dbReference>
<dbReference type="AlphaFoldDB" id="A0A645B455"/>
<organism evidence="1">
    <name type="scientific">bioreactor metagenome</name>
    <dbReference type="NCBI Taxonomy" id="1076179"/>
    <lineage>
        <taxon>unclassified sequences</taxon>
        <taxon>metagenomes</taxon>
        <taxon>ecological metagenomes</taxon>
    </lineage>
</organism>
<reference evidence="1" key="1">
    <citation type="submission" date="2019-08" db="EMBL/GenBank/DDBJ databases">
        <authorList>
            <person name="Kucharzyk K."/>
            <person name="Murdoch R.W."/>
            <person name="Higgins S."/>
            <person name="Loffler F."/>
        </authorList>
    </citation>
    <scope>NUCLEOTIDE SEQUENCE</scope>
</reference>
<sequence length="123" mass="14185">MKTIHDYMRLPYRMEVVEDTEEGGFIVTFPDLRGCITYATTAAKAIEAASEAKRVWFEAALEDGFDVPEPSVDDSYSGQFKFRLPKSLHRQLSEHAKREGVSMNQYCLFLLTKYDTAYTKERK</sequence>
<dbReference type="GO" id="GO:0006355">
    <property type="term" value="P:regulation of DNA-templated transcription"/>
    <property type="evidence" value="ECO:0007669"/>
    <property type="project" value="InterPro"/>
</dbReference>
<dbReference type="SUPFAM" id="SSF143100">
    <property type="entry name" value="TTHA1013/TTHA0281-like"/>
    <property type="match status" value="1"/>
</dbReference>